<evidence type="ECO:0000313" key="2">
    <source>
        <dbReference type="Proteomes" id="UP000266113"/>
    </source>
</evidence>
<dbReference type="AlphaFoldDB" id="A0A398DL11"/>
<dbReference type="EMBL" id="QXIY01000044">
    <property type="protein sequence ID" value="RIE15825.1"/>
    <property type="molecule type" value="Genomic_DNA"/>
</dbReference>
<evidence type="ECO:0000313" key="1">
    <source>
        <dbReference type="EMBL" id="RIE15825.1"/>
    </source>
</evidence>
<name>A0A398DL11_9BACT</name>
<accession>A0A398DL11</accession>
<organism evidence="1 2">
    <name type="scientific">Candidatus Cryosericum septentrionale</name>
    <dbReference type="NCBI Taxonomy" id="2290913"/>
    <lineage>
        <taxon>Bacteria</taxon>
        <taxon>Pseudomonadati</taxon>
        <taxon>Caldisericota/Cryosericota group</taxon>
        <taxon>Candidatus Cryosericota</taxon>
        <taxon>Candidatus Cryosericia</taxon>
        <taxon>Candidatus Cryosericales</taxon>
        <taxon>Candidatus Cryosericaceae</taxon>
        <taxon>Candidatus Cryosericum</taxon>
    </lineage>
</organism>
<dbReference type="Proteomes" id="UP000266113">
    <property type="component" value="Unassembled WGS sequence"/>
</dbReference>
<keyword evidence="2" id="KW-1185">Reference proteome</keyword>
<protein>
    <submittedName>
        <fullName evidence="1">Uncharacterized protein</fullName>
    </submittedName>
</protein>
<sequence length="261" mass="29136">MTALGDQELIRARWRRARVAAHLLDVEDEKFARGGLGQHLDEVAVRCLVLPREPESGGADVDEQTIESLAQATYEWDTEHRVARLWGHGRCACVEGAALFGYPGSVQDEWSQYLCATRAGGLDVGLGSEVARLREDTKYFWLTRIVARLWSAFSVLSSLTPLEAKGPWEVTLGMAGTEGSLLAGLGEGWREPHEGLEDANRCRLVNVLLRRECERWPKGDDVAELAFTLGGLIENAWGYSQRRFIARLGAFEGHLDWRCVR</sequence>
<comment type="caution">
    <text evidence="1">The sequence shown here is derived from an EMBL/GenBank/DDBJ whole genome shotgun (WGS) entry which is preliminary data.</text>
</comment>
<reference evidence="1 2" key="1">
    <citation type="submission" date="2018-09" db="EMBL/GenBank/DDBJ databases">
        <title>Discovery and Ecogenomic Context for Candidatus Cryosericales, a Global Caldiserica Order Active in Thawing Permafrost.</title>
        <authorList>
            <person name="Martinez M.A."/>
            <person name="Woodcroft B.J."/>
            <person name="Ignacio Espinoza J.C."/>
            <person name="Zayed A."/>
            <person name="Singleton C.M."/>
            <person name="Boyd J."/>
            <person name="Li Y.-F."/>
            <person name="Purvine S."/>
            <person name="Maughan H."/>
            <person name="Hodgkins S.B."/>
            <person name="Anderson D."/>
            <person name="Sederholm M."/>
            <person name="Temperton B."/>
            <person name="Saleska S.R."/>
            <person name="Tyson G.W."/>
            <person name="Rich V.I."/>
        </authorList>
    </citation>
    <scope>NUCLEOTIDE SEQUENCE [LARGE SCALE GENOMIC DNA]</scope>
    <source>
        <strain evidence="1 2">SMC1</strain>
    </source>
</reference>
<gene>
    <name evidence="1" type="ORF">SMC1_09425</name>
</gene>
<proteinExistence type="predicted"/>